<dbReference type="RefSeq" id="WP_115369399.1">
    <property type="nucleotide sequence ID" value="NZ_UGPZ01000003.1"/>
</dbReference>
<dbReference type="Gene3D" id="3.40.50.1010">
    <property type="entry name" value="5'-nuclease"/>
    <property type="match status" value="1"/>
</dbReference>
<dbReference type="InterPro" id="IPR050556">
    <property type="entry name" value="Type_II_TA_system_RNase"/>
</dbReference>
<reference evidence="9 10" key="1">
    <citation type="submission" date="2018-06" db="EMBL/GenBank/DDBJ databases">
        <authorList>
            <consortium name="Pathogen Informatics"/>
            <person name="Doyle S."/>
        </authorList>
    </citation>
    <scope>NUCLEOTIDE SEQUENCE [LARGE SCALE GENOMIC DNA]</scope>
    <source>
        <strain evidence="9 10">NCTC9426</strain>
    </source>
</reference>
<accession>A0A378PWM2</accession>
<dbReference type="PANTHER" id="PTHR33653:SF1">
    <property type="entry name" value="RIBONUCLEASE VAPC2"/>
    <property type="match status" value="1"/>
</dbReference>
<proteinExistence type="inferred from homology"/>
<dbReference type="GO" id="GO:0046872">
    <property type="term" value="F:metal ion binding"/>
    <property type="evidence" value="ECO:0007669"/>
    <property type="project" value="UniProtKB-KW"/>
</dbReference>
<keyword evidence="4" id="KW-0479">Metal-binding</keyword>
<evidence type="ECO:0000256" key="7">
    <source>
        <dbReference type="ARBA" id="ARBA00038093"/>
    </source>
</evidence>
<dbReference type="SMART" id="SM00670">
    <property type="entry name" value="PINc"/>
    <property type="match status" value="1"/>
</dbReference>
<evidence type="ECO:0000313" key="9">
    <source>
        <dbReference type="EMBL" id="STY92880.1"/>
    </source>
</evidence>
<comment type="cofactor">
    <cofactor evidence="1">
        <name>Mg(2+)</name>
        <dbReference type="ChEBI" id="CHEBI:18420"/>
    </cofactor>
</comment>
<organism evidence="9 10">
    <name type="scientific">Moraxella bovis</name>
    <dbReference type="NCBI Taxonomy" id="476"/>
    <lineage>
        <taxon>Bacteria</taxon>
        <taxon>Pseudomonadati</taxon>
        <taxon>Pseudomonadota</taxon>
        <taxon>Gammaproteobacteria</taxon>
        <taxon>Moraxellales</taxon>
        <taxon>Moraxellaceae</taxon>
        <taxon>Moraxella</taxon>
    </lineage>
</organism>
<dbReference type="CDD" id="cd09881">
    <property type="entry name" value="PIN_VapC4-5_FitB-like"/>
    <property type="match status" value="1"/>
</dbReference>
<keyword evidence="3" id="KW-0540">Nuclease</keyword>
<evidence type="ECO:0000256" key="2">
    <source>
        <dbReference type="ARBA" id="ARBA00022649"/>
    </source>
</evidence>
<dbReference type="InterPro" id="IPR029060">
    <property type="entry name" value="PIN-like_dom_sf"/>
</dbReference>
<dbReference type="EC" id="3.1.-.-" evidence="9"/>
<evidence type="ECO:0000256" key="1">
    <source>
        <dbReference type="ARBA" id="ARBA00001946"/>
    </source>
</evidence>
<dbReference type="Proteomes" id="UP000254133">
    <property type="component" value="Unassembled WGS sequence"/>
</dbReference>
<dbReference type="AlphaFoldDB" id="A0A378PWM2"/>
<protein>
    <submittedName>
        <fullName evidence="9">tRNA(fMet)-specific endonuclease VapC</fullName>
        <ecNumber evidence="9">3.1.-.-</ecNumber>
    </submittedName>
</protein>
<evidence type="ECO:0000256" key="4">
    <source>
        <dbReference type="ARBA" id="ARBA00022723"/>
    </source>
</evidence>
<dbReference type="GO" id="GO:0016787">
    <property type="term" value="F:hydrolase activity"/>
    <property type="evidence" value="ECO:0007669"/>
    <property type="project" value="UniProtKB-KW"/>
</dbReference>
<evidence type="ECO:0000256" key="6">
    <source>
        <dbReference type="ARBA" id="ARBA00022842"/>
    </source>
</evidence>
<evidence type="ECO:0000259" key="8">
    <source>
        <dbReference type="SMART" id="SM00670"/>
    </source>
</evidence>
<keyword evidence="6" id="KW-0460">Magnesium</keyword>
<comment type="similarity">
    <text evidence="7">Belongs to the PINc/VapC protein family.</text>
</comment>
<evidence type="ECO:0000256" key="5">
    <source>
        <dbReference type="ARBA" id="ARBA00022801"/>
    </source>
</evidence>
<keyword evidence="2" id="KW-1277">Toxin-antitoxin system</keyword>
<keyword evidence="9" id="KW-0255">Endonuclease</keyword>
<keyword evidence="5 9" id="KW-0378">Hydrolase</keyword>
<dbReference type="GO" id="GO:0004519">
    <property type="term" value="F:endonuclease activity"/>
    <property type="evidence" value="ECO:0007669"/>
    <property type="project" value="UniProtKB-KW"/>
</dbReference>
<sequence length="133" mass="15056">MFSFMLDTNICIYVIKEPPIKALNKFNQYAGRICVSSIVASELYFGAYNSQFMDKNLHQVEDFLSRLTVLDYTAECSPHYGEICADLTKQGKLISENDIHIASHARALGLTLITNNTDEFKRVSGLRVDNWAI</sequence>
<dbReference type="InterPro" id="IPR002716">
    <property type="entry name" value="PIN_dom"/>
</dbReference>
<name>A0A378PWM2_MORBO</name>
<dbReference type="PANTHER" id="PTHR33653">
    <property type="entry name" value="RIBONUCLEASE VAPC2"/>
    <property type="match status" value="1"/>
</dbReference>
<dbReference type="Pfam" id="PF01850">
    <property type="entry name" value="PIN"/>
    <property type="match status" value="1"/>
</dbReference>
<feature type="domain" description="PIN" evidence="8">
    <location>
        <begin position="2"/>
        <end position="121"/>
    </location>
</feature>
<gene>
    <name evidence="9" type="primary">vapC_2</name>
    <name evidence="9" type="ORF">NCTC9426_01611</name>
</gene>
<evidence type="ECO:0000313" key="10">
    <source>
        <dbReference type="Proteomes" id="UP000254133"/>
    </source>
</evidence>
<evidence type="ECO:0000256" key="3">
    <source>
        <dbReference type="ARBA" id="ARBA00022722"/>
    </source>
</evidence>
<dbReference type="SUPFAM" id="SSF88723">
    <property type="entry name" value="PIN domain-like"/>
    <property type="match status" value="1"/>
</dbReference>
<dbReference type="EMBL" id="UGPZ01000003">
    <property type="protein sequence ID" value="STY92880.1"/>
    <property type="molecule type" value="Genomic_DNA"/>
</dbReference>